<dbReference type="PANTHER" id="PTHR42732:SF1">
    <property type="entry name" value="BETA-MANNOSIDASE"/>
    <property type="match status" value="1"/>
</dbReference>
<evidence type="ECO:0000259" key="8">
    <source>
        <dbReference type="Pfam" id="PF16355"/>
    </source>
</evidence>
<dbReference type="InterPro" id="IPR023232">
    <property type="entry name" value="Glyco_hydro_2_AS"/>
</dbReference>
<keyword evidence="3" id="KW-0326">Glycosidase</keyword>
<dbReference type="InterPro" id="IPR032311">
    <property type="entry name" value="DUF4982"/>
</dbReference>
<dbReference type="InterPro" id="IPR006103">
    <property type="entry name" value="Glyco_hydro_2_cat"/>
</dbReference>
<dbReference type="RefSeq" id="WP_348395415.1">
    <property type="nucleotide sequence ID" value="NZ_CP136600.1"/>
</dbReference>
<evidence type="ECO:0000259" key="7">
    <source>
        <dbReference type="Pfam" id="PF02837"/>
    </source>
</evidence>
<dbReference type="SUPFAM" id="SSF49303">
    <property type="entry name" value="beta-Galactosidase/glucuronidase domain"/>
    <property type="match status" value="1"/>
</dbReference>
<dbReference type="GO" id="GO:0016787">
    <property type="term" value="F:hydrolase activity"/>
    <property type="evidence" value="ECO:0007669"/>
    <property type="project" value="UniProtKB-KW"/>
</dbReference>
<protein>
    <submittedName>
        <fullName evidence="10">Glycoside hydrolase family 2 TIM barrel-domain containing protein</fullName>
    </submittedName>
</protein>
<keyword evidence="11" id="KW-1185">Reference proteome</keyword>
<feature type="domain" description="Glycoside hydrolase family 2 catalytic" evidence="6">
    <location>
        <begin position="303"/>
        <end position="458"/>
    </location>
</feature>
<evidence type="ECO:0000259" key="9">
    <source>
        <dbReference type="Pfam" id="PF18565"/>
    </source>
</evidence>
<keyword evidence="4" id="KW-0732">Signal</keyword>
<evidence type="ECO:0000256" key="3">
    <source>
        <dbReference type="ARBA" id="ARBA00023295"/>
    </source>
</evidence>
<dbReference type="InterPro" id="IPR006104">
    <property type="entry name" value="Glyco_hydro_2_N"/>
</dbReference>
<feature type="domain" description="Glycosyl hydrolases family 2 sugar binding" evidence="7">
    <location>
        <begin position="87"/>
        <end position="180"/>
    </location>
</feature>
<feature type="chain" id="PRO_5045859621" evidence="4">
    <location>
        <begin position="20"/>
        <end position="816"/>
    </location>
</feature>
<sequence>MKALLTAILLTVLCANSYAETEKNVGRQRVNIDFDWLFYLGDDAEAKQSSFADQNWRKLDLPHDWSIEGEYQQDNPAGYRGGFLPTGIAWYRKHLQWDERWRDKHVEIEFDGVYMNSEVYINGHLLGKRPYGYIGFVYDLSQYLKPGDNVISVRVDHSKAPSGRWYTGSGIYRHVWLTTKAKVHIPYSGTWVRSENVSETQADLMVTTEISNRLAQAQQVMLSTEVIDDSGQIVALLTTPVALPAGVTKSTEQKFTIKNPKLWSVDQAKLYTVRSKISQNQRLLDNVDTSTGIRNIEISAARGFVLNGKPLILQGAGMHHDAGPVGSAVPDDVLRGRLIKLKAMGVNAIRTTHNPFAPEFYQMADEMGFVVMNEAFDGWWTPKAKFDYGLYFDKWWQRDLEDFIKRDRNHPSVVMWSIGNEVPKYTSEQQKRIKTFVEQLDSTRAITQGRGYAGGHLDIAGFNGHGEYLNAMPDFHQEYPNLPAIGTEMTHTMHTRGVYRSKTRYRTRDNPAPWEVQNNEKKWQALKPSVYPLADFTETEVFPEANIKYGSSFDNSVVRMPIREEIRLARDLPYLLGTFRWTAFDYIGESFGWPARTANFGVLDLAGFPKGVYYLYQSQWAKAPMVHLDPHWTHPGKAGIEIPVVVYSNQYSVELLLNGHSLGEKIMTDEMQLLWKVPYQSGTLTAIAKNANGKVIVKDIVQTAGKATGLAIKADKTMISANRRDVVHLEIDIVDDKGVMLPSANNLVTINIEGPGRLIGVENGDILDLAPHKVPTRKAFMGKVLALVQATDQSGDIEVTISAASLTSQHITIVAH</sequence>
<dbReference type="InterPro" id="IPR008979">
    <property type="entry name" value="Galactose-bd-like_sf"/>
</dbReference>
<evidence type="ECO:0000313" key="10">
    <source>
        <dbReference type="EMBL" id="WOH36604.1"/>
    </source>
</evidence>
<keyword evidence="2 10" id="KW-0378">Hydrolase</keyword>
<feature type="domain" description="DUF4982" evidence="8">
    <location>
        <begin position="640"/>
        <end position="696"/>
    </location>
</feature>
<dbReference type="InterPro" id="IPR036156">
    <property type="entry name" value="Beta-gal/glucu_dom_sf"/>
</dbReference>
<dbReference type="Pfam" id="PF16355">
    <property type="entry name" value="DUF4982"/>
    <property type="match status" value="1"/>
</dbReference>
<accession>A0ABZ0GLL6</accession>
<dbReference type="Proteomes" id="UP001301442">
    <property type="component" value="Chromosome"/>
</dbReference>
<evidence type="ECO:0000259" key="6">
    <source>
        <dbReference type="Pfam" id="PF02836"/>
    </source>
</evidence>
<dbReference type="Gene3D" id="2.60.40.10">
    <property type="entry name" value="Immunoglobulins"/>
    <property type="match status" value="3"/>
</dbReference>
<dbReference type="Gene3D" id="2.60.120.260">
    <property type="entry name" value="Galactose-binding domain-like"/>
    <property type="match status" value="1"/>
</dbReference>
<dbReference type="Pfam" id="PF18565">
    <property type="entry name" value="Glyco_hydro2_C5"/>
    <property type="match status" value="1"/>
</dbReference>
<evidence type="ECO:0000256" key="4">
    <source>
        <dbReference type="SAM" id="SignalP"/>
    </source>
</evidence>
<gene>
    <name evidence="10" type="ORF">RI844_14665</name>
</gene>
<dbReference type="Pfam" id="PF02836">
    <property type="entry name" value="Glyco_hydro_2_C"/>
    <property type="match status" value="1"/>
</dbReference>
<dbReference type="PANTHER" id="PTHR42732">
    <property type="entry name" value="BETA-GALACTOSIDASE"/>
    <property type="match status" value="1"/>
</dbReference>
<dbReference type="InterPro" id="IPR040605">
    <property type="entry name" value="Glyco_hydro2_dom5"/>
</dbReference>
<comment type="similarity">
    <text evidence="1">Belongs to the glycosyl hydrolase 2 family.</text>
</comment>
<feature type="domain" description="Glycoside hydrolase family 2" evidence="9">
    <location>
        <begin position="710"/>
        <end position="812"/>
    </location>
</feature>
<reference evidence="10 11" key="1">
    <citation type="submission" date="2023-09" db="EMBL/GenBank/DDBJ databases">
        <authorList>
            <person name="Qi X."/>
        </authorList>
    </citation>
    <scope>NUCLEOTIDE SEQUENCE [LARGE SCALE GENOMIC DNA]</scope>
    <source>
        <strain evidence="10 11">S1-1</strain>
    </source>
</reference>
<dbReference type="PRINTS" id="PR00132">
    <property type="entry name" value="GLHYDRLASE2"/>
</dbReference>
<dbReference type="InterPro" id="IPR006101">
    <property type="entry name" value="Glyco_hydro_2"/>
</dbReference>
<name>A0ABZ0GLL6_9GAMM</name>
<dbReference type="Pfam" id="PF02837">
    <property type="entry name" value="Glyco_hydro_2_N"/>
    <property type="match status" value="1"/>
</dbReference>
<dbReference type="SUPFAM" id="SSF51445">
    <property type="entry name" value="(Trans)glycosidases"/>
    <property type="match status" value="1"/>
</dbReference>
<dbReference type="InterPro" id="IPR006102">
    <property type="entry name" value="Ig-like_GH2"/>
</dbReference>
<evidence type="ECO:0000256" key="1">
    <source>
        <dbReference type="ARBA" id="ARBA00007401"/>
    </source>
</evidence>
<feature type="signal peptide" evidence="4">
    <location>
        <begin position="1"/>
        <end position="19"/>
    </location>
</feature>
<dbReference type="PROSITE" id="PS00608">
    <property type="entry name" value="GLYCOSYL_HYDROL_F2_2"/>
    <property type="match status" value="1"/>
</dbReference>
<dbReference type="Pfam" id="PF00703">
    <property type="entry name" value="Glyco_hydro_2"/>
    <property type="match status" value="1"/>
</dbReference>
<dbReference type="Gene3D" id="3.20.20.80">
    <property type="entry name" value="Glycosidases"/>
    <property type="match status" value="1"/>
</dbReference>
<organism evidence="10 11">
    <name type="scientific">Thalassotalea fonticola</name>
    <dbReference type="NCBI Taxonomy" id="3065649"/>
    <lineage>
        <taxon>Bacteria</taxon>
        <taxon>Pseudomonadati</taxon>
        <taxon>Pseudomonadota</taxon>
        <taxon>Gammaproteobacteria</taxon>
        <taxon>Alteromonadales</taxon>
        <taxon>Colwelliaceae</taxon>
        <taxon>Thalassotalea</taxon>
    </lineage>
</organism>
<evidence type="ECO:0000313" key="11">
    <source>
        <dbReference type="Proteomes" id="UP001301442"/>
    </source>
</evidence>
<dbReference type="SUPFAM" id="SSF49785">
    <property type="entry name" value="Galactose-binding domain-like"/>
    <property type="match status" value="1"/>
</dbReference>
<dbReference type="InterPro" id="IPR013783">
    <property type="entry name" value="Ig-like_fold"/>
</dbReference>
<evidence type="ECO:0000259" key="5">
    <source>
        <dbReference type="Pfam" id="PF00703"/>
    </source>
</evidence>
<dbReference type="InterPro" id="IPR017853">
    <property type="entry name" value="GH"/>
</dbReference>
<feature type="domain" description="Glycoside hydrolase family 2 immunoglobulin-like beta-sandwich" evidence="5">
    <location>
        <begin position="189"/>
        <end position="294"/>
    </location>
</feature>
<dbReference type="EMBL" id="CP136600">
    <property type="protein sequence ID" value="WOH36604.1"/>
    <property type="molecule type" value="Genomic_DNA"/>
</dbReference>
<dbReference type="InterPro" id="IPR051913">
    <property type="entry name" value="GH2_Domain-Containing"/>
</dbReference>
<evidence type="ECO:0000256" key="2">
    <source>
        <dbReference type="ARBA" id="ARBA00022801"/>
    </source>
</evidence>
<proteinExistence type="inferred from homology"/>